<comment type="subcellular location">
    <subcellularLocation>
        <location evidence="1 6">Nucleus</location>
    </subcellularLocation>
</comment>
<dbReference type="PROSITE" id="PS50969">
    <property type="entry name" value="FCP1"/>
    <property type="match status" value="1"/>
</dbReference>
<sequence>MVAISVRPPTSTQHHVRSKITPTSTLHRSLGLDSCSKAPRIRLKIFDELISLGFNCKHSTVINEVCLHCDRPMASDYGIRFDYIFDGLRLTLDEISRLKVANSNKLFAQKKLHLVLDLDHTLLHSKAFKNLTPDELYLKTQTDSNTSDGSLFVLDDAYLVKLRPFVRTFLKEASSMFEIYVCSMGSRYYVKKVAEFLDPEGNFFDSRFIAREDFKEKSKKNLDLVLGQECGTIIVDDTKSVWSDHLDNLITVQKYNYFADHHQNCKSQAEMKTDEIESEGELQNVLEVLRRIHGLFFDGLIKDVRTQQGLRRSCNGGGWRVRTLMQTHHFNKQSLAISAVTEGATDEIERAWPVKFHRTLAIVEGYDGFACVAVVVSPFLH</sequence>
<evidence type="ECO:0000313" key="9">
    <source>
        <dbReference type="Proteomes" id="UP001168877"/>
    </source>
</evidence>
<dbReference type="InterPro" id="IPR023214">
    <property type="entry name" value="HAD_sf"/>
</dbReference>
<accession>A0AA39SD23</accession>
<evidence type="ECO:0000256" key="3">
    <source>
        <dbReference type="ARBA" id="ARBA00023242"/>
    </source>
</evidence>
<gene>
    <name evidence="8" type="ORF">LWI29_007708</name>
</gene>
<dbReference type="InterPro" id="IPR039189">
    <property type="entry name" value="Fcp1"/>
</dbReference>
<evidence type="ECO:0000313" key="8">
    <source>
        <dbReference type="EMBL" id="KAK0595546.1"/>
    </source>
</evidence>
<protein>
    <recommendedName>
        <fullName evidence="6">RNA polymerase II C-terminal domain phosphatase-like</fullName>
        <ecNumber evidence="6">3.1.3.16</ecNumber>
    </recommendedName>
</protein>
<keyword evidence="2 6" id="KW-0378">Hydrolase</keyword>
<comment type="catalytic activity">
    <reaction evidence="4 6">
        <text>O-phospho-L-seryl-[protein] + H2O = L-seryl-[protein] + phosphate</text>
        <dbReference type="Rhea" id="RHEA:20629"/>
        <dbReference type="Rhea" id="RHEA-COMP:9863"/>
        <dbReference type="Rhea" id="RHEA-COMP:11604"/>
        <dbReference type="ChEBI" id="CHEBI:15377"/>
        <dbReference type="ChEBI" id="CHEBI:29999"/>
        <dbReference type="ChEBI" id="CHEBI:43474"/>
        <dbReference type="ChEBI" id="CHEBI:83421"/>
        <dbReference type="EC" id="3.1.3.16"/>
    </reaction>
</comment>
<dbReference type="PANTHER" id="PTHR23081:SF36">
    <property type="entry name" value="RNA POLYMERASE II SUBUNIT A C-TERMINAL DOMAIN PHOSPHATASE"/>
    <property type="match status" value="1"/>
</dbReference>
<keyword evidence="3 6" id="KW-0539">Nucleus</keyword>
<dbReference type="Gene3D" id="3.40.50.1000">
    <property type="entry name" value="HAD superfamily/HAD-like"/>
    <property type="match status" value="1"/>
</dbReference>
<dbReference type="SUPFAM" id="SSF56784">
    <property type="entry name" value="HAD-like"/>
    <property type="match status" value="1"/>
</dbReference>
<evidence type="ECO:0000256" key="5">
    <source>
        <dbReference type="ARBA" id="ARBA00048336"/>
    </source>
</evidence>
<evidence type="ECO:0000256" key="4">
    <source>
        <dbReference type="ARBA" id="ARBA00047761"/>
    </source>
</evidence>
<keyword evidence="9" id="KW-1185">Reference proteome</keyword>
<dbReference type="InterPro" id="IPR011947">
    <property type="entry name" value="FCP1_euk"/>
</dbReference>
<dbReference type="PANTHER" id="PTHR23081">
    <property type="entry name" value="RNA POLYMERASE II CTD PHOSPHATASE"/>
    <property type="match status" value="1"/>
</dbReference>
<dbReference type="Pfam" id="PF03031">
    <property type="entry name" value="NIF"/>
    <property type="match status" value="1"/>
</dbReference>
<name>A0AA39SD23_ACESA</name>
<dbReference type="InterPro" id="IPR004274">
    <property type="entry name" value="FCP1_dom"/>
</dbReference>
<dbReference type="EMBL" id="JAUESC010000004">
    <property type="protein sequence ID" value="KAK0595546.1"/>
    <property type="molecule type" value="Genomic_DNA"/>
</dbReference>
<dbReference type="SMART" id="SM00577">
    <property type="entry name" value="CPDc"/>
    <property type="match status" value="1"/>
</dbReference>
<reference evidence="8" key="1">
    <citation type="journal article" date="2022" name="Plant J.">
        <title>Strategies of tolerance reflected in two North American maple genomes.</title>
        <authorList>
            <person name="McEvoy S.L."/>
            <person name="Sezen U.U."/>
            <person name="Trouern-Trend A."/>
            <person name="McMahon S.M."/>
            <person name="Schaberg P.G."/>
            <person name="Yang J."/>
            <person name="Wegrzyn J.L."/>
            <person name="Swenson N.G."/>
        </authorList>
    </citation>
    <scope>NUCLEOTIDE SEQUENCE</scope>
    <source>
        <strain evidence="8">NS2018</strain>
    </source>
</reference>
<evidence type="ECO:0000259" key="7">
    <source>
        <dbReference type="PROSITE" id="PS50969"/>
    </source>
</evidence>
<evidence type="ECO:0000256" key="1">
    <source>
        <dbReference type="ARBA" id="ARBA00004123"/>
    </source>
</evidence>
<dbReference type="Proteomes" id="UP001168877">
    <property type="component" value="Unassembled WGS sequence"/>
</dbReference>
<comment type="function">
    <text evidence="6">This promotes the activity of RNA polymerase II.</text>
</comment>
<reference evidence="8" key="2">
    <citation type="submission" date="2023-06" db="EMBL/GenBank/DDBJ databases">
        <authorList>
            <person name="Swenson N.G."/>
            <person name="Wegrzyn J.L."/>
            <person name="Mcevoy S.L."/>
        </authorList>
    </citation>
    <scope>NUCLEOTIDE SEQUENCE</scope>
    <source>
        <strain evidence="8">NS2018</strain>
        <tissue evidence="8">Leaf</tissue>
    </source>
</reference>
<dbReference type="AlphaFoldDB" id="A0AA39SD23"/>
<dbReference type="InterPro" id="IPR036412">
    <property type="entry name" value="HAD-like_sf"/>
</dbReference>
<dbReference type="EC" id="3.1.3.16" evidence="6"/>
<evidence type="ECO:0000256" key="6">
    <source>
        <dbReference type="RuleBase" id="RU366066"/>
    </source>
</evidence>
<dbReference type="GO" id="GO:0005634">
    <property type="term" value="C:nucleus"/>
    <property type="evidence" value="ECO:0007669"/>
    <property type="project" value="UniProtKB-SubCell"/>
</dbReference>
<comment type="catalytic activity">
    <reaction evidence="5 6">
        <text>O-phospho-L-threonyl-[protein] + H2O = L-threonyl-[protein] + phosphate</text>
        <dbReference type="Rhea" id="RHEA:47004"/>
        <dbReference type="Rhea" id="RHEA-COMP:11060"/>
        <dbReference type="Rhea" id="RHEA-COMP:11605"/>
        <dbReference type="ChEBI" id="CHEBI:15377"/>
        <dbReference type="ChEBI" id="CHEBI:30013"/>
        <dbReference type="ChEBI" id="CHEBI:43474"/>
        <dbReference type="ChEBI" id="CHEBI:61977"/>
        <dbReference type="EC" id="3.1.3.16"/>
    </reaction>
</comment>
<dbReference type="GO" id="GO:0008420">
    <property type="term" value="F:RNA polymerase II CTD heptapeptide repeat phosphatase activity"/>
    <property type="evidence" value="ECO:0007669"/>
    <property type="project" value="UniProtKB-UniRule"/>
</dbReference>
<feature type="domain" description="FCP1 homology" evidence="7">
    <location>
        <begin position="107"/>
        <end position="276"/>
    </location>
</feature>
<organism evidence="8 9">
    <name type="scientific">Acer saccharum</name>
    <name type="common">Sugar maple</name>
    <dbReference type="NCBI Taxonomy" id="4024"/>
    <lineage>
        <taxon>Eukaryota</taxon>
        <taxon>Viridiplantae</taxon>
        <taxon>Streptophyta</taxon>
        <taxon>Embryophyta</taxon>
        <taxon>Tracheophyta</taxon>
        <taxon>Spermatophyta</taxon>
        <taxon>Magnoliopsida</taxon>
        <taxon>eudicotyledons</taxon>
        <taxon>Gunneridae</taxon>
        <taxon>Pentapetalae</taxon>
        <taxon>rosids</taxon>
        <taxon>malvids</taxon>
        <taxon>Sapindales</taxon>
        <taxon>Sapindaceae</taxon>
        <taxon>Hippocastanoideae</taxon>
        <taxon>Acereae</taxon>
        <taxon>Acer</taxon>
    </lineage>
</organism>
<proteinExistence type="predicted"/>
<dbReference type="CDD" id="cd07521">
    <property type="entry name" value="HAD_FCP1-like"/>
    <property type="match status" value="1"/>
</dbReference>
<dbReference type="NCBIfam" id="TIGR02250">
    <property type="entry name" value="FCP1_euk"/>
    <property type="match status" value="1"/>
</dbReference>
<comment type="caution">
    <text evidence="8">The sequence shown here is derived from an EMBL/GenBank/DDBJ whole genome shotgun (WGS) entry which is preliminary data.</text>
</comment>
<evidence type="ECO:0000256" key="2">
    <source>
        <dbReference type="ARBA" id="ARBA00022801"/>
    </source>
</evidence>